<dbReference type="EMBL" id="JAZDWU010000003">
    <property type="protein sequence ID" value="KAL0007835.1"/>
    <property type="molecule type" value="Genomic_DNA"/>
</dbReference>
<evidence type="ECO:0000256" key="4">
    <source>
        <dbReference type="ARBA" id="ARBA00022737"/>
    </source>
</evidence>
<organism evidence="11 12">
    <name type="scientific">Lithocarpus litseifolius</name>
    <dbReference type="NCBI Taxonomy" id="425828"/>
    <lineage>
        <taxon>Eukaryota</taxon>
        <taxon>Viridiplantae</taxon>
        <taxon>Streptophyta</taxon>
        <taxon>Embryophyta</taxon>
        <taxon>Tracheophyta</taxon>
        <taxon>Spermatophyta</taxon>
        <taxon>Magnoliopsida</taxon>
        <taxon>eudicotyledons</taxon>
        <taxon>Gunneridae</taxon>
        <taxon>Pentapetalae</taxon>
        <taxon>rosids</taxon>
        <taxon>fabids</taxon>
        <taxon>Fagales</taxon>
        <taxon>Fagaceae</taxon>
        <taxon>Lithocarpus</taxon>
    </lineage>
</organism>
<evidence type="ECO:0000313" key="12">
    <source>
        <dbReference type="Proteomes" id="UP001459277"/>
    </source>
</evidence>
<dbReference type="GO" id="GO:0005886">
    <property type="term" value="C:plasma membrane"/>
    <property type="evidence" value="ECO:0007669"/>
    <property type="project" value="UniProtKB-SubCell"/>
</dbReference>
<keyword evidence="6" id="KW-1015">Disulfide bond</keyword>
<dbReference type="Gene3D" id="3.30.430.20">
    <property type="entry name" value="Gnk2 domain, C-X8-C-X2-C motif"/>
    <property type="match status" value="1"/>
</dbReference>
<proteinExistence type="inferred from homology"/>
<comment type="caution">
    <text evidence="11">The sequence shown here is derived from an EMBL/GenBank/DDBJ whole genome shotgun (WGS) entry which is preliminary data.</text>
</comment>
<name>A0AAW2DEZ0_9ROSI</name>
<evidence type="ECO:0000256" key="5">
    <source>
        <dbReference type="ARBA" id="ARBA00022949"/>
    </source>
</evidence>
<sequence>MHSKCCYSYGLVCPYSYGASLQLEGRHIRYEHVDFLGKPDTSLRHTKCSKSSVSSDVDFFRRRDDVLADLQGTTGFRASSSGLVEGFAQCLGDLNPTDCSSCLADAVGKLKTVWISFCIGRVFGAMLCSVLGIWLL</sequence>
<keyword evidence="9" id="KW-0472">Membrane</keyword>
<keyword evidence="3" id="KW-0732">Signal</keyword>
<comment type="similarity">
    <text evidence="8">Belongs to the cysteine-rich repeat secretory protein family. Plasmodesmata-located proteins (PDLD) subfamily.</text>
</comment>
<dbReference type="GO" id="GO:0009506">
    <property type="term" value="C:plasmodesma"/>
    <property type="evidence" value="ECO:0007669"/>
    <property type="project" value="UniProtKB-SubCell"/>
</dbReference>
<dbReference type="PANTHER" id="PTHR32080:SF2">
    <property type="entry name" value="PLASMODESMATA-LOCATED PROTEIN 8"/>
    <property type="match status" value="1"/>
</dbReference>
<keyword evidence="12" id="KW-1185">Reference proteome</keyword>
<dbReference type="CDD" id="cd23509">
    <property type="entry name" value="Gnk2-like"/>
    <property type="match status" value="1"/>
</dbReference>
<evidence type="ECO:0000259" key="10">
    <source>
        <dbReference type="PROSITE" id="PS51473"/>
    </source>
</evidence>
<accession>A0AAW2DEZ0</accession>
<gene>
    <name evidence="11" type="ORF">SO802_009337</name>
</gene>
<comment type="subcellular location">
    <subcellularLocation>
        <location evidence="7">Cell junction</location>
        <location evidence="7">Plasmodesma</location>
    </subcellularLocation>
    <subcellularLocation>
        <location evidence="1">Cell membrane</location>
        <topology evidence="1">Single-pass type I membrane protein</topology>
    </subcellularLocation>
</comment>
<keyword evidence="9" id="KW-1133">Transmembrane helix</keyword>
<evidence type="ECO:0000256" key="7">
    <source>
        <dbReference type="ARBA" id="ARBA00024184"/>
    </source>
</evidence>
<dbReference type="AlphaFoldDB" id="A0AAW2DEZ0"/>
<dbReference type="Pfam" id="PF01657">
    <property type="entry name" value="Stress-antifung"/>
    <property type="match status" value="1"/>
</dbReference>
<evidence type="ECO:0000256" key="6">
    <source>
        <dbReference type="ARBA" id="ARBA00023157"/>
    </source>
</evidence>
<evidence type="ECO:0000256" key="3">
    <source>
        <dbReference type="ARBA" id="ARBA00022729"/>
    </source>
</evidence>
<dbReference type="PANTHER" id="PTHR32080">
    <property type="entry name" value="ANTIFUNGAL PROTEIN GINKBILOBIN-2-LIKE"/>
    <property type="match status" value="1"/>
</dbReference>
<keyword evidence="5" id="KW-0965">Cell junction</keyword>
<evidence type="ECO:0000256" key="8">
    <source>
        <dbReference type="ARBA" id="ARBA00038393"/>
    </source>
</evidence>
<dbReference type="InterPro" id="IPR038408">
    <property type="entry name" value="GNK2_sf"/>
</dbReference>
<keyword evidence="2" id="KW-0945">Host-virus interaction</keyword>
<protein>
    <recommendedName>
        <fullName evidence="10">Gnk2-homologous domain-containing protein</fullName>
    </recommendedName>
</protein>
<keyword evidence="4" id="KW-0677">Repeat</keyword>
<reference evidence="11 12" key="1">
    <citation type="submission" date="2024-01" db="EMBL/GenBank/DDBJ databases">
        <title>A telomere-to-telomere, gap-free genome of sweet tea (Lithocarpus litseifolius).</title>
        <authorList>
            <person name="Zhou J."/>
        </authorList>
    </citation>
    <scope>NUCLEOTIDE SEQUENCE [LARGE SCALE GENOMIC DNA]</scope>
    <source>
        <strain evidence="11">Zhou-2022a</strain>
        <tissue evidence="11">Leaf</tissue>
    </source>
</reference>
<dbReference type="PROSITE" id="PS51473">
    <property type="entry name" value="GNK2"/>
    <property type="match status" value="1"/>
</dbReference>
<feature type="domain" description="Gnk2-homologous" evidence="10">
    <location>
        <begin position="30"/>
        <end position="136"/>
    </location>
</feature>
<keyword evidence="9" id="KW-0812">Transmembrane</keyword>
<evidence type="ECO:0000256" key="9">
    <source>
        <dbReference type="SAM" id="Phobius"/>
    </source>
</evidence>
<evidence type="ECO:0000256" key="2">
    <source>
        <dbReference type="ARBA" id="ARBA00022581"/>
    </source>
</evidence>
<dbReference type="InterPro" id="IPR002902">
    <property type="entry name" value="GNK2"/>
</dbReference>
<evidence type="ECO:0000313" key="11">
    <source>
        <dbReference type="EMBL" id="KAL0007835.1"/>
    </source>
</evidence>
<dbReference type="InterPro" id="IPR051378">
    <property type="entry name" value="Cell2Cell_Antifungal"/>
</dbReference>
<feature type="transmembrane region" description="Helical" evidence="9">
    <location>
        <begin position="113"/>
        <end position="135"/>
    </location>
</feature>
<dbReference type="Proteomes" id="UP001459277">
    <property type="component" value="Unassembled WGS sequence"/>
</dbReference>
<evidence type="ECO:0000256" key="1">
    <source>
        <dbReference type="ARBA" id="ARBA00004251"/>
    </source>
</evidence>